<organism evidence="2 3">
    <name type="scientific">Brucella endophytica</name>
    <dbReference type="NCBI Taxonomy" id="1963359"/>
    <lineage>
        <taxon>Bacteria</taxon>
        <taxon>Pseudomonadati</taxon>
        <taxon>Pseudomonadota</taxon>
        <taxon>Alphaproteobacteria</taxon>
        <taxon>Hyphomicrobiales</taxon>
        <taxon>Brucellaceae</taxon>
        <taxon>Brucella/Ochrobactrum group</taxon>
        <taxon>Brucella</taxon>
    </lineage>
</organism>
<comment type="caution">
    <text evidence="2">The sequence shown here is derived from an EMBL/GenBank/DDBJ whole genome shotgun (WGS) entry which is preliminary data.</text>
</comment>
<name>A0A916SGS4_9HYPH</name>
<dbReference type="Pfam" id="PF12840">
    <property type="entry name" value="HTH_20"/>
    <property type="match status" value="1"/>
</dbReference>
<dbReference type="Proteomes" id="UP000646478">
    <property type="component" value="Unassembled WGS sequence"/>
</dbReference>
<reference evidence="2" key="1">
    <citation type="journal article" date="2014" name="Int. J. Syst. Evol. Microbiol.">
        <title>Complete genome sequence of Corynebacterium casei LMG S-19264T (=DSM 44701T), isolated from a smear-ripened cheese.</title>
        <authorList>
            <consortium name="US DOE Joint Genome Institute (JGI-PGF)"/>
            <person name="Walter F."/>
            <person name="Albersmeier A."/>
            <person name="Kalinowski J."/>
            <person name="Ruckert C."/>
        </authorList>
    </citation>
    <scope>NUCLEOTIDE SEQUENCE</scope>
    <source>
        <strain evidence="2">CGMCC 1.15082</strain>
    </source>
</reference>
<gene>
    <name evidence="2" type="ORF">GCM10011491_26300</name>
</gene>
<dbReference type="InterPro" id="IPR036390">
    <property type="entry name" value="WH_DNA-bd_sf"/>
</dbReference>
<protein>
    <submittedName>
        <fullName evidence="2">Transcriptional regulator</fullName>
    </submittedName>
</protein>
<dbReference type="InterPro" id="IPR001845">
    <property type="entry name" value="HTH_ArsR_DNA-bd_dom"/>
</dbReference>
<dbReference type="PRINTS" id="PR00778">
    <property type="entry name" value="HTHARSR"/>
</dbReference>
<evidence type="ECO:0000313" key="3">
    <source>
        <dbReference type="Proteomes" id="UP000646478"/>
    </source>
</evidence>
<dbReference type="SMART" id="SM00418">
    <property type="entry name" value="HTH_ARSR"/>
    <property type="match status" value="1"/>
</dbReference>
<dbReference type="InterPro" id="IPR036388">
    <property type="entry name" value="WH-like_DNA-bd_sf"/>
</dbReference>
<proteinExistence type="predicted"/>
<evidence type="ECO:0000259" key="1">
    <source>
        <dbReference type="SMART" id="SM00418"/>
    </source>
</evidence>
<feature type="domain" description="HTH arsR-type" evidence="1">
    <location>
        <begin position="38"/>
        <end position="117"/>
    </location>
</feature>
<evidence type="ECO:0000313" key="2">
    <source>
        <dbReference type="EMBL" id="GGA96698.1"/>
    </source>
</evidence>
<dbReference type="InterPro" id="IPR011991">
    <property type="entry name" value="ArsR-like_HTH"/>
</dbReference>
<keyword evidence="3" id="KW-1185">Reference proteome</keyword>
<accession>A0A916SGS4</accession>
<reference evidence="2" key="2">
    <citation type="submission" date="2020-09" db="EMBL/GenBank/DDBJ databases">
        <authorList>
            <person name="Sun Q."/>
            <person name="Zhou Y."/>
        </authorList>
    </citation>
    <scope>NUCLEOTIDE SEQUENCE</scope>
    <source>
        <strain evidence="2">CGMCC 1.15082</strain>
    </source>
</reference>
<dbReference type="AlphaFoldDB" id="A0A916SGS4"/>
<sequence length="138" mass="15497">MSIRCHGRPRRIEFLWGWVYLWLMSLPHPDIDQIELANVLSALGDDTRLAIVGYLARHDGDPLPCSRFHHFGSKTNISYHVAKLREAGVVNVEPCGTARLVSLRRTDLDQRFPGFLDSIIARAVEMPLVLHGDAIDAA</sequence>
<dbReference type="EMBL" id="BMHH01000010">
    <property type="protein sequence ID" value="GGA96698.1"/>
    <property type="molecule type" value="Genomic_DNA"/>
</dbReference>
<dbReference type="SUPFAM" id="SSF46785">
    <property type="entry name" value="Winged helix' DNA-binding domain"/>
    <property type="match status" value="1"/>
</dbReference>
<dbReference type="Gene3D" id="1.10.10.10">
    <property type="entry name" value="Winged helix-like DNA-binding domain superfamily/Winged helix DNA-binding domain"/>
    <property type="match status" value="1"/>
</dbReference>
<dbReference type="CDD" id="cd00090">
    <property type="entry name" value="HTH_ARSR"/>
    <property type="match status" value="1"/>
</dbReference>
<dbReference type="GO" id="GO:0003700">
    <property type="term" value="F:DNA-binding transcription factor activity"/>
    <property type="evidence" value="ECO:0007669"/>
    <property type="project" value="InterPro"/>
</dbReference>